<dbReference type="EMBL" id="CP031337">
    <property type="protein sequence ID" value="AXK39428.1"/>
    <property type="molecule type" value="Genomic_DNA"/>
</dbReference>
<dbReference type="Proteomes" id="UP000254537">
    <property type="component" value="Chromosome"/>
</dbReference>
<dbReference type="SUPFAM" id="SSF46785">
    <property type="entry name" value="Winged helix' DNA-binding domain"/>
    <property type="match status" value="1"/>
</dbReference>
<protein>
    <submittedName>
        <fullName evidence="8">LysR family transcriptional regulator</fullName>
    </submittedName>
</protein>
<dbReference type="PROSITE" id="PS51866">
    <property type="entry name" value="MOP"/>
    <property type="match status" value="2"/>
</dbReference>
<dbReference type="PIRSF" id="PIRSF005763">
    <property type="entry name" value="Txn_reg_ModE"/>
    <property type="match status" value="1"/>
</dbReference>
<evidence type="ECO:0000256" key="4">
    <source>
        <dbReference type="ARBA" id="ARBA00022737"/>
    </source>
</evidence>
<reference evidence="8 9" key="1">
    <citation type="submission" date="2018-07" db="EMBL/GenBank/DDBJ databases">
        <title>Crenobacter cavernae sp. nov., isolated from a karst cave.</title>
        <authorList>
            <person name="Zhu H."/>
        </authorList>
    </citation>
    <scope>NUCLEOTIDE SEQUENCE [LARGE SCALE GENOMIC DNA]</scope>
    <source>
        <strain evidence="8 9">K1W11S-77</strain>
    </source>
</reference>
<dbReference type="NCBIfam" id="TIGR00638">
    <property type="entry name" value="Mop"/>
    <property type="match status" value="1"/>
</dbReference>
<evidence type="ECO:0000256" key="6">
    <source>
        <dbReference type="PIRSR" id="PIRSR005763-1"/>
    </source>
</evidence>
<organism evidence="8 9">
    <name type="scientific">Crenobacter cavernae</name>
    <dbReference type="NCBI Taxonomy" id="2290923"/>
    <lineage>
        <taxon>Bacteria</taxon>
        <taxon>Pseudomonadati</taxon>
        <taxon>Pseudomonadota</taxon>
        <taxon>Betaproteobacteria</taxon>
        <taxon>Neisseriales</taxon>
        <taxon>Neisseriaceae</taxon>
        <taxon>Crenobacter</taxon>
    </lineage>
</organism>
<dbReference type="PANTHER" id="PTHR30432:SF1">
    <property type="entry name" value="DNA-BINDING TRANSCRIPTIONAL DUAL REGULATOR MODE"/>
    <property type="match status" value="1"/>
</dbReference>
<dbReference type="InterPro" id="IPR016462">
    <property type="entry name" value="ModE"/>
</dbReference>
<dbReference type="InterPro" id="IPR036390">
    <property type="entry name" value="WH_DNA-bd_sf"/>
</dbReference>
<dbReference type="InterPro" id="IPR000847">
    <property type="entry name" value="LysR_HTH_N"/>
</dbReference>
<dbReference type="Gene3D" id="1.10.10.10">
    <property type="entry name" value="Winged helix-like DNA-binding domain superfamily/Winged helix DNA-binding domain"/>
    <property type="match status" value="1"/>
</dbReference>
<evidence type="ECO:0000256" key="1">
    <source>
        <dbReference type="ARBA" id="ARBA00008110"/>
    </source>
</evidence>
<keyword evidence="4" id="KW-0677">Repeat</keyword>
<dbReference type="GO" id="GO:0003700">
    <property type="term" value="F:DNA-binding transcription factor activity"/>
    <property type="evidence" value="ECO:0007669"/>
    <property type="project" value="InterPro"/>
</dbReference>
<dbReference type="AlphaFoldDB" id="A0A345Y676"/>
<dbReference type="OrthoDB" id="9800709at2"/>
<dbReference type="InterPro" id="IPR004606">
    <property type="entry name" value="Mop_domain"/>
</dbReference>
<dbReference type="PANTHER" id="PTHR30432">
    <property type="entry name" value="TRANSCRIPTIONAL REGULATOR MODE"/>
    <property type="match status" value="1"/>
</dbReference>
<dbReference type="RefSeq" id="WP_115433361.1">
    <property type="nucleotide sequence ID" value="NZ_CP031337.1"/>
</dbReference>
<keyword evidence="2 5" id="KW-0813">Transport</keyword>
<dbReference type="NCBIfam" id="TIGR00637">
    <property type="entry name" value="ModE_repress"/>
    <property type="match status" value="1"/>
</dbReference>
<dbReference type="Pfam" id="PF03459">
    <property type="entry name" value="TOBE"/>
    <property type="match status" value="2"/>
</dbReference>
<dbReference type="InterPro" id="IPR051815">
    <property type="entry name" value="Molybdate_resp_trans_reg"/>
</dbReference>
<dbReference type="SUPFAM" id="SSF50331">
    <property type="entry name" value="MOP-like"/>
    <property type="match status" value="2"/>
</dbReference>
<dbReference type="InterPro" id="IPR036388">
    <property type="entry name" value="WH-like_DNA-bd_sf"/>
</dbReference>
<dbReference type="KEGG" id="ccah:DWG20_08280"/>
<proteinExistence type="inferred from homology"/>
<dbReference type="Gene3D" id="2.40.50.100">
    <property type="match status" value="2"/>
</dbReference>
<feature type="region of interest" description="Required for dimer formation and molybdate binding" evidence="6">
    <location>
        <begin position="137"/>
        <end position="145"/>
    </location>
</feature>
<dbReference type="Pfam" id="PF00126">
    <property type="entry name" value="HTH_1"/>
    <property type="match status" value="1"/>
</dbReference>
<sequence>MKKTTPPATTNPAVKLNARVWFEQGDASLAGATEVALLSAVAETGSITQAAKAIGRSYKWAWDTVEAMNQLSPEALVVRETGGKNGGGTRLTERGKRLIESYRAIEHAQQQFVAALSAGGEDFSDCLSLLKKFAVKTSARNQLFGKVTAIRRGEVNDEVELTLPGGERLLALITHASSERLGLAEGLDVVALVKAGWVALTPPAAPGSLAGHNVLPGVVRSIAGGDAECEVTVDLEGGSSLCSMVGREQADALALAPGVAVGAVISPASVILGVPM</sequence>
<evidence type="ECO:0000256" key="3">
    <source>
        <dbReference type="ARBA" id="ARBA00022505"/>
    </source>
</evidence>
<dbReference type="GO" id="GO:0030151">
    <property type="term" value="F:molybdenum ion binding"/>
    <property type="evidence" value="ECO:0007669"/>
    <property type="project" value="UniProtKB-UniRule"/>
</dbReference>
<dbReference type="InterPro" id="IPR003725">
    <property type="entry name" value="ModE-bd_N"/>
</dbReference>
<gene>
    <name evidence="8" type="ORF">DWG20_08280</name>
</gene>
<evidence type="ECO:0000313" key="9">
    <source>
        <dbReference type="Proteomes" id="UP000254537"/>
    </source>
</evidence>
<name>A0A345Y676_9NEIS</name>
<evidence type="ECO:0000259" key="7">
    <source>
        <dbReference type="PROSITE" id="PS51866"/>
    </source>
</evidence>
<keyword evidence="3 5" id="KW-0500">Molybdenum</keyword>
<evidence type="ECO:0000256" key="5">
    <source>
        <dbReference type="PIRNR" id="PIRNR005763"/>
    </source>
</evidence>
<evidence type="ECO:0000313" key="8">
    <source>
        <dbReference type="EMBL" id="AXK39428.1"/>
    </source>
</evidence>
<comment type="similarity">
    <text evidence="1 5">Belongs to the ModE family.</text>
</comment>
<dbReference type="InterPro" id="IPR008995">
    <property type="entry name" value="Mo/tungstate-bd_C_term_dom"/>
</dbReference>
<accession>A0A345Y676</accession>
<feature type="domain" description="Mop" evidence="7">
    <location>
        <begin position="136"/>
        <end position="202"/>
    </location>
</feature>
<feature type="domain" description="Mop" evidence="7">
    <location>
        <begin position="208"/>
        <end position="274"/>
    </location>
</feature>
<dbReference type="GO" id="GO:0015689">
    <property type="term" value="P:molybdate ion transport"/>
    <property type="evidence" value="ECO:0007669"/>
    <property type="project" value="UniProtKB-UniRule"/>
</dbReference>
<evidence type="ECO:0000256" key="2">
    <source>
        <dbReference type="ARBA" id="ARBA00022448"/>
    </source>
</evidence>
<dbReference type="InterPro" id="IPR005116">
    <property type="entry name" value="Transp-assoc_OB_typ1"/>
</dbReference>